<dbReference type="Proteomes" id="UP001207468">
    <property type="component" value="Unassembled WGS sequence"/>
</dbReference>
<gene>
    <name evidence="1" type="ORF">F5148DRAFT_967685</name>
</gene>
<feature type="non-terminal residue" evidence="1">
    <location>
        <position position="312"/>
    </location>
</feature>
<sequence length="312" mass="35220">QQQPVVHRPPRTHTPHPTHATSSSRRRARSSSKRPLRSAMKDPERPRTTSANGNLLSAPNPRPRRQSGGTEMRRMDSISRTRTNSSTRVEPDHVFLSISPPNGLELSNLSFKATVEELREHLFPMWPTGVQRQQRYGHDWRVKFVGSPWDSKGHESIIAQRMICRIFWVLAAQGYVYLTSINTGRFRSPRLVFIRAPADARAHFFAMSLNSAGNRITFVDPPVAVVHSLGLSLRTAFPHRIANEHTSEDGIFTIVLKSGINAMGAEKNLFLAHILKYINDMAFKLDASVPLARRGLFGMKGRKDIWVFKGSE</sequence>
<evidence type="ECO:0000313" key="2">
    <source>
        <dbReference type="Proteomes" id="UP001207468"/>
    </source>
</evidence>
<name>A0ACC0UBV5_9AGAM</name>
<comment type="caution">
    <text evidence="1">The sequence shown here is derived from an EMBL/GenBank/DDBJ whole genome shotgun (WGS) entry which is preliminary data.</text>
</comment>
<feature type="non-terminal residue" evidence="1">
    <location>
        <position position="1"/>
    </location>
</feature>
<protein>
    <submittedName>
        <fullName evidence="1">Uncharacterized protein</fullName>
    </submittedName>
</protein>
<accession>A0ACC0UBV5</accession>
<evidence type="ECO:0000313" key="1">
    <source>
        <dbReference type="EMBL" id="KAI9509093.1"/>
    </source>
</evidence>
<keyword evidence="2" id="KW-1185">Reference proteome</keyword>
<dbReference type="EMBL" id="JAGFNK010000072">
    <property type="protein sequence ID" value="KAI9509093.1"/>
    <property type="molecule type" value="Genomic_DNA"/>
</dbReference>
<organism evidence="1 2">
    <name type="scientific">Russula earlei</name>
    <dbReference type="NCBI Taxonomy" id="71964"/>
    <lineage>
        <taxon>Eukaryota</taxon>
        <taxon>Fungi</taxon>
        <taxon>Dikarya</taxon>
        <taxon>Basidiomycota</taxon>
        <taxon>Agaricomycotina</taxon>
        <taxon>Agaricomycetes</taxon>
        <taxon>Russulales</taxon>
        <taxon>Russulaceae</taxon>
        <taxon>Russula</taxon>
    </lineage>
</organism>
<proteinExistence type="predicted"/>
<reference evidence="1" key="1">
    <citation type="submission" date="2021-03" db="EMBL/GenBank/DDBJ databases">
        <title>Evolutionary priming and transition to the ectomycorrhizal habit in an iconic lineage of mushroom-forming fungi: is preadaptation a requirement?</title>
        <authorList>
            <consortium name="DOE Joint Genome Institute"/>
            <person name="Looney B.P."/>
            <person name="Miyauchi S."/>
            <person name="Morin E."/>
            <person name="Drula E."/>
            <person name="Courty P.E."/>
            <person name="Chicoki N."/>
            <person name="Fauchery L."/>
            <person name="Kohler A."/>
            <person name="Kuo A."/>
            <person name="LaButti K."/>
            <person name="Pangilinan J."/>
            <person name="Lipzen A."/>
            <person name="Riley R."/>
            <person name="Andreopoulos W."/>
            <person name="He G."/>
            <person name="Johnson J."/>
            <person name="Barry K.W."/>
            <person name="Grigoriev I.V."/>
            <person name="Nagy L."/>
            <person name="Hibbett D."/>
            <person name="Henrissat B."/>
            <person name="Matheny P.B."/>
            <person name="Labbe J."/>
            <person name="Martin A.F."/>
        </authorList>
    </citation>
    <scope>NUCLEOTIDE SEQUENCE</scope>
    <source>
        <strain evidence="1">BPL698</strain>
    </source>
</reference>